<feature type="signal peptide" evidence="1">
    <location>
        <begin position="1"/>
        <end position="21"/>
    </location>
</feature>
<protein>
    <submittedName>
        <fullName evidence="2">Uncharacterized protein</fullName>
    </submittedName>
</protein>
<keyword evidence="1" id="KW-0732">Signal</keyword>
<reference evidence="2 3" key="1">
    <citation type="submission" date="2021-01" db="EMBL/GenBank/DDBJ databases">
        <title>C459-1 draft genome sequence.</title>
        <authorList>
            <person name="Zhang X.-F."/>
        </authorList>
    </citation>
    <scope>NUCLEOTIDE SEQUENCE [LARGE SCALE GENOMIC DNA]</scope>
    <source>
        <strain evidence="3">C459-1</strain>
    </source>
</reference>
<dbReference type="EMBL" id="JAERTY010000025">
    <property type="protein sequence ID" value="MBL1411566.1"/>
    <property type="molecule type" value="Genomic_DNA"/>
</dbReference>
<dbReference type="Proteomes" id="UP000625283">
    <property type="component" value="Unassembled WGS sequence"/>
</dbReference>
<accession>A0ABS1RCM8</accession>
<gene>
    <name evidence="2" type="ORF">JKG61_22635</name>
</gene>
<evidence type="ECO:0000256" key="1">
    <source>
        <dbReference type="SAM" id="SignalP"/>
    </source>
</evidence>
<name>A0ABS1RCM8_9SPHI</name>
<proteinExistence type="predicted"/>
<evidence type="ECO:0000313" key="3">
    <source>
        <dbReference type="Proteomes" id="UP000625283"/>
    </source>
</evidence>
<dbReference type="RefSeq" id="WP_202105282.1">
    <property type="nucleotide sequence ID" value="NZ_JAERTY010000025.1"/>
</dbReference>
<evidence type="ECO:0000313" key="2">
    <source>
        <dbReference type="EMBL" id="MBL1411566.1"/>
    </source>
</evidence>
<organism evidence="2 3">
    <name type="scientific">Sphingobacterium faecale</name>
    <dbReference type="NCBI Taxonomy" id="2803775"/>
    <lineage>
        <taxon>Bacteria</taxon>
        <taxon>Pseudomonadati</taxon>
        <taxon>Bacteroidota</taxon>
        <taxon>Sphingobacteriia</taxon>
        <taxon>Sphingobacteriales</taxon>
        <taxon>Sphingobacteriaceae</taxon>
        <taxon>Sphingobacterium</taxon>
    </lineage>
</organism>
<comment type="caution">
    <text evidence="2">The sequence shown here is derived from an EMBL/GenBank/DDBJ whole genome shotgun (WGS) entry which is preliminary data.</text>
</comment>
<sequence>MNTLKSILLGTFIAVGGIALAMNAKTQESICSEIGHDGYTTSLSGNPTPTFNPLVDPIPSGWTNEGAYQVGFECEQSNDLCHWAYKPGEGSNPGEWIRCNGNFKNLKQ</sequence>
<keyword evidence="3" id="KW-1185">Reference proteome</keyword>
<feature type="chain" id="PRO_5046463542" evidence="1">
    <location>
        <begin position="22"/>
        <end position="108"/>
    </location>
</feature>